<evidence type="ECO:0000256" key="1">
    <source>
        <dbReference type="SAM" id="MobiDB-lite"/>
    </source>
</evidence>
<keyword evidence="3" id="KW-1185">Reference proteome</keyword>
<accession>A0A8H4QBQ3</accession>
<organism evidence="2 3">
    <name type="scientific">Ophiocordyceps camponoti-floridani</name>
    <dbReference type="NCBI Taxonomy" id="2030778"/>
    <lineage>
        <taxon>Eukaryota</taxon>
        <taxon>Fungi</taxon>
        <taxon>Dikarya</taxon>
        <taxon>Ascomycota</taxon>
        <taxon>Pezizomycotina</taxon>
        <taxon>Sordariomycetes</taxon>
        <taxon>Hypocreomycetidae</taxon>
        <taxon>Hypocreales</taxon>
        <taxon>Ophiocordycipitaceae</taxon>
        <taxon>Ophiocordyceps</taxon>
    </lineage>
</organism>
<feature type="compositionally biased region" description="Polar residues" evidence="1">
    <location>
        <begin position="71"/>
        <end position="83"/>
    </location>
</feature>
<evidence type="ECO:0000313" key="3">
    <source>
        <dbReference type="Proteomes" id="UP000562929"/>
    </source>
</evidence>
<protein>
    <submittedName>
        <fullName evidence="2">Uncharacterized protein</fullName>
    </submittedName>
</protein>
<proteinExistence type="predicted"/>
<dbReference type="EMBL" id="JAACLJ010000001">
    <property type="protein sequence ID" value="KAF4594573.1"/>
    <property type="molecule type" value="Genomic_DNA"/>
</dbReference>
<reference evidence="2 3" key="1">
    <citation type="journal article" date="2020" name="G3 (Bethesda)">
        <title>Genetic Underpinnings of Host Manipulation by Ophiocordyceps as Revealed by Comparative Transcriptomics.</title>
        <authorList>
            <person name="Will I."/>
            <person name="Das B."/>
            <person name="Trinh T."/>
            <person name="Brachmann A."/>
            <person name="Ohm R.A."/>
            <person name="de Bekker C."/>
        </authorList>
    </citation>
    <scope>NUCLEOTIDE SEQUENCE [LARGE SCALE GENOMIC DNA]</scope>
    <source>
        <strain evidence="2 3">EC05</strain>
    </source>
</reference>
<dbReference type="AlphaFoldDB" id="A0A8H4QBQ3"/>
<name>A0A8H4QBQ3_9HYPO</name>
<feature type="region of interest" description="Disordered" evidence="1">
    <location>
        <begin position="1"/>
        <end position="29"/>
    </location>
</feature>
<dbReference type="Proteomes" id="UP000562929">
    <property type="component" value="Unassembled WGS sequence"/>
</dbReference>
<feature type="region of interest" description="Disordered" evidence="1">
    <location>
        <begin position="61"/>
        <end position="83"/>
    </location>
</feature>
<sequence length="83" mass="9050">MHPANSLGCRRRHTSHHAQGWDDLGQSPAYIPTEPGSTWLPDLPTRYCLIPTYLLCTVEPEAGQGGDDHVTTASARSCDTNNC</sequence>
<evidence type="ECO:0000313" key="2">
    <source>
        <dbReference type="EMBL" id="KAF4594573.1"/>
    </source>
</evidence>
<gene>
    <name evidence="2" type="ORF">GQ602_000186</name>
</gene>
<comment type="caution">
    <text evidence="2">The sequence shown here is derived from an EMBL/GenBank/DDBJ whole genome shotgun (WGS) entry which is preliminary data.</text>
</comment>